<dbReference type="InterPro" id="IPR025110">
    <property type="entry name" value="AMP-bd_C"/>
</dbReference>
<dbReference type="InterPro" id="IPR040097">
    <property type="entry name" value="FAAL/FAAC"/>
</dbReference>
<sequence length="559" mass="58192">METLVQAVRRRAEADGAAAAVTHLHYPVRQGGGRRVAATTLTYGELDERARAVAAELQRTCAPGARAAVLCPHDPSYVVAFLACLYAGVVAVPLHGPDALHGRSRLASVLADCRPEAVLTSSASAAAVRRALAAAGPAAPRTLIETDACDDAASWRPVEAGPDAPAYLQYTSGSTAAPAGVRITGRNLAATSAQLSAHFPGAATLVSWVPFFHDMGLVFGIAHPLSAGAHAIHLSPMSFVQDPRRWLSAIGDYRADWSVTPRFGLTHCVRAVREEHRGTLDLSSLRSLNIAGEAVHADAVAAFADAFSGCGLSPSALAPSYGLAEATLAVTAPPLGEGLVAHDFDRSALAEGKVVVAGDSSAATQRLVACGRPKAGVSVRIADPGDGAVLPPGLVGEILVSGPNVADGYWEAPERTAAAFGAGDGWLRTGDLGFFHDERLYIVGRAGEVIIIRGRNHHPSDIEETIERAHVRTTAAAFAVEADGAERLVVVVECDQARLAAGEAARLGFAREVARTVTGVHGVSVHDLVLVRQGSLPRTSSGKIQRGRCKEHYRSGAFA</sequence>
<evidence type="ECO:0000259" key="6">
    <source>
        <dbReference type="Pfam" id="PF23024"/>
    </source>
</evidence>
<dbReference type="RefSeq" id="WP_380845539.1">
    <property type="nucleotide sequence ID" value="NZ_JBHSFP010000023.1"/>
</dbReference>
<evidence type="ECO:0000313" key="8">
    <source>
        <dbReference type="Proteomes" id="UP001596004"/>
    </source>
</evidence>
<dbReference type="Proteomes" id="UP001596004">
    <property type="component" value="Unassembled WGS sequence"/>
</dbReference>
<keyword evidence="3" id="KW-0276">Fatty acid metabolism</keyword>
<protein>
    <submittedName>
        <fullName evidence="7">Fatty acyl-AMP ligase</fullName>
    </submittedName>
</protein>
<evidence type="ECO:0000256" key="4">
    <source>
        <dbReference type="ARBA" id="ARBA00023098"/>
    </source>
</evidence>
<dbReference type="Pfam" id="PF23024">
    <property type="entry name" value="AMP-dom_DIP2-like"/>
    <property type="match status" value="1"/>
</dbReference>
<accession>A0ABV9CMI0</accession>
<organism evidence="7 8">
    <name type="scientific">Sphaerisporangium dianthi</name>
    <dbReference type="NCBI Taxonomy" id="1436120"/>
    <lineage>
        <taxon>Bacteria</taxon>
        <taxon>Bacillati</taxon>
        <taxon>Actinomycetota</taxon>
        <taxon>Actinomycetes</taxon>
        <taxon>Streptosporangiales</taxon>
        <taxon>Streptosporangiaceae</taxon>
        <taxon>Sphaerisporangium</taxon>
    </lineage>
</organism>
<dbReference type="InterPro" id="IPR045851">
    <property type="entry name" value="AMP-bd_C_sf"/>
</dbReference>
<reference evidence="8" key="1">
    <citation type="journal article" date="2019" name="Int. J. Syst. Evol. Microbiol.">
        <title>The Global Catalogue of Microorganisms (GCM) 10K type strain sequencing project: providing services to taxonomists for standard genome sequencing and annotation.</title>
        <authorList>
            <consortium name="The Broad Institute Genomics Platform"/>
            <consortium name="The Broad Institute Genome Sequencing Center for Infectious Disease"/>
            <person name="Wu L."/>
            <person name="Ma J."/>
        </authorList>
    </citation>
    <scope>NUCLEOTIDE SEQUENCE [LARGE SCALE GENOMIC DNA]</scope>
    <source>
        <strain evidence="8">CGMCC 4.7132</strain>
    </source>
</reference>
<dbReference type="EMBL" id="JBHSFP010000023">
    <property type="protein sequence ID" value="MFC4534474.1"/>
    <property type="molecule type" value="Genomic_DNA"/>
</dbReference>
<dbReference type="PANTHER" id="PTHR22754:SF32">
    <property type="entry name" value="DISCO-INTERACTING PROTEIN 2"/>
    <property type="match status" value="1"/>
</dbReference>
<dbReference type="Pfam" id="PF00501">
    <property type="entry name" value="AMP-binding"/>
    <property type="match status" value="1"/>
</dbReference>
<evidence type="ECO:0000256" key="3">
    <source>
        <dbReference type="ARBA" id="ARBA00022832"/>
    </source>
</evidence>
<comment type="caution">
    <text evidence="7">The sequence shown here is derived from an EMBL/GenBank/DDBJ whole genome shotgun (WGS) entry which is preliminary data.</text>
</comment>
<comment type="similarity">
    <text evidence="1">Belongs to the ATP-dependent AMP-binding enzyme family.</text>
</comment>
<gene>
    <name evidence="7" type="ORF">ACFO60_27265</name>
</gene>
<dbReference type="InterPro" id="IPR042099">
    <property type="entry name" value="ANL_N_sf"/>
</dbReference>
<proteinExistence type="inferred from homology"/>
<keyword evidence="8" id="KW-1185">Reference proteome</keyword>
<feature type="domain" description="AMP-binding enzyme C-terminal" evidence="6">
    <location>
        <begin position="448"/>
        <end position="556"/>
    </location>
</feature>
<dbReference type="Gene3D" id="3.30.300.30">
    <property type="match status" value="1"/>
</dbReference>
<evidence type="ECO:0000256" key="2">
    <source>
        <dbReference type="ARBA" id="ARBA00022598"/>
    </source>
</evidence>
<evidence type="ECO:0000313" key="7">
    <source>
        <dbReference type="EMBL" id="MFC4534474.1"/>
    </source>
</evidence>
<dbReference type="InterPro" id="IPR000873">
    <property type="entry name" value="AMP-dep_synth/lig_dom"/>
</dbReference>
<dbReference type="SUPFAM" id="SSF56801">
    <property type="entry name" value="Acetyl-CoA synthetase-like"/>
    <property type="match status" value="1"/>
</dbReference>
<dbReference type="CDD" id="cd05931">
    <property type="entry name" value="FAAL"/>
    <property type="match status" value="1"/>
</dbReference>
<keyword evidence="4" id="KW-0443">Lipid metabolism</keyword>
<dbReference type="PANTHER" id="PTHR22754">
    <property type="entry name" value="DISCO-INTERACTING PROTEIN 2 DIP2 -RELATED"/>
    <property type="match status" value="1"/>
</dbReference>
<dbReference type="GO" id="GO:0016874">
    <property type="term" value="F:ligase activity"/>
    <property type="evidence" value="ECO:0007669"/>
    <property type="project" value="UniProtKB-KW"/>
</dbReference>
<evidence type="ECO:0000256" key="1">
    <source>
        <dbReference type="ARBA" id="ARBA00006432"/>
    </source>
</evidence>
<feature type="domain" description="AMP-dependent synthetase/ligase" evidence="5">
    <location>
        <begin position="38"/>
        <end position="410"/>
    </location>
</feature>
<keyword evidence="2 7" id="KW-0436">Ligase</keyword>
<dbReference type="Gene3D" id="3.40.50.12780">
    <property type="entry name" value="N-terminal domain of ligase-like"/>
    <property type="match status" value="1"/>
</dbReference>
<name>A0ABV9CMI0_9ACTN</name>
<evidence type="ECO:0000259" key="5">
    <source>
        <dbReference type="Pfam" id="PF00501"/>
    </source>
</evidence>